<feature type="region of interest" description="Disordered" evidence="1">
    <location>
        <begin position="55"/>
        <end position="82"/>
    </location>
</feature>
<reference evidence="2 3" key="1">
    <citation type="journal article" date="2023" name="Plants (Basel)">
        <title>Bridging the Gap: Combining Genomics and Transcriptomics Approaches to Understand Stylosanthes scabra, an Orphan Legume from the Brazilian Caatinga.</title>
        <authorList>
            <person name="Ferreira-Neto J.R.C."/>
            <person name="da Silva M.D."/>
            <person name="Binneck E."/>
            <person name="de Melo N.F."/>
            <person name="da Silva R.H."/>
            <person name="de Melo A.L.T.M."/>
            <person name="Pandolfi V."/>
            <person name="Bustamante F.O."/>
            <person name="Brasileiro-Vidal A.C."/>
            <person name="Benko-Iseppon A.M."/>
        </authorList>
    </citation>
    <scope>NUCLEOTIDE SEQUENCE [LARGE SCALE GENOMIC DNA]</scope>
    <source>
        <tissue evidence="2">Leaves</tissue>
    </source>
</reference>
<dbReference type="Proteomes" id="UP001341840">
    <property type="component" value="Unassembled WGS sequence"/>
</dbReference>
<evidence type="ECO:0000256" key="1">
    <source>
        <dbReference type="SAM" id="MobiDB-lite"/>
    </source>
</evidence>
<organism evidence="2 3">
    <name type="scientific">Stylosanthes scabra</name>
    <dbReference type="NCBI Taxonomy" id="79078"/>
    <lineage>
        <taxon>Eukaryota</taxon>
        <taxon>Viridiplantae</taxon>
        <taxon>Streptophyta</taxon>
        <taxon>Embryophyta</taxon>
        <taxon>Tracheophyta</taxon>
        <taxon>Spermatophyta</taxon>
        <taxon>Magnoliopsida</taxon>
        <taxon>eudicotyledons</taxon>
        <taxon>Gunneridae</taxon>
        <taxon>Pentapetalae</taxon>
        <taxon>rosids</taxon>
        <taxon>fabids</taxon>
        <taxon>Fabales</taxon>
        <taxon>Fabaceae</taxon>
        <taxon>Papilionoideae</taxon>
        <taxon>50 kb inversion clade</taxon>
        <taxon>dalbergioids sensu lato</taxon>
        <taxon>Dalbergieae</taxon>
        <taxon>Pterocarpus clade</taxon>
        <taxon>Stylosanthes</taxon>
    </lineage>
</organism>
<name>A0ABU6SCS5_9FABA</name>
<proteinExistence type="predicted"/>
<comment type="caution">
    <text evidence="2">The sequence shown here is derived from an EMBL/GenBank/DDBJ whole genome shotgun (WGS) entry which is preliminary data.</text>
</comment>
<keyword evidence="3" id="KW-1185">Reference proteome</keyword>
<protein>
    <submittedName>
        <fullName evidence="2">Uncharacterized protein</fullName>
    </submittedName>
</protein>
<accession>A0ABU6SCS5</accession>
<evidence type="ECO:0000313" key="2">
    <source>
        <dbReference type="EMBL" id="MED6134196.1"/>
    </source>
</evidence>
<sequence length="111" mass="12836">MNGELNGQYGWCTPRLQCLINLREMEPKDMYIFGDPLHVPIIIVERLTNIYHSTSASSDSIPMKEEKRHKGENGYRATNKSGSIRQQNEHVLRILVFVRGFQGNHLDLRLI</sequence>
<evidence type="ECO:0000313" key="3">
    <source>
        <dbReference type="Proteomes" id="UP001341840"/>
    </source>
</evidence>
<gene>
    <name evidence="2" type="ORF">PIB30_034897</name>
</gene>
<feature type="compositionally biased region" description="Basic and acidic residues" evidence="1">
    <location>
        <begin position="62"/>
        <end position="73"/>
    </location>
</feature>
<dbReference type="EMBL" id="JASCZI010060579">
    <property type="protein sequence ID" value="MED6134196.1"/>
    <property type="molecule type" value="Genomic_DNA"/>
</dbReference>